<dbReference type="EMBL" id="CAJNOQ010002761">
    <property type="protein sequence ID" value="CAF0977117.1"/>
    <property type="molecule type" value="Genomic_DNA"/>
</dbReference>
<accession>A0A814F268</accession>
<evidence type="ECO:0000256" key="1">
    <source>
        <dbReference type="ARBA" id="ARBA00004370"/>
    </source>
</evidence>
<protein>
    <recommendedName>
        <fullName evidence="8">G-protein coupled receptors family 1 profile domain-containing protein</fullName>
    </recommendedName>
</protein>
<feature type="transmembrane region" description="Helical" evidence="6">
    <location>
        <begin position="149"/>
        <end position="170"/>
    </location>
</feature>
<dbReference type="GO" id="GO:0016020">
    <property type="term" value="C:membrane"/>
    <property type="evidence" value="ECO:0007669"/>
    <property type="project" value="UniProtKB-SubCell"/>
</dbReference>
<gene>
    <name evidence="9" type="ORF">GPM918_LOCUS12551</name>
    <name evidence="10" type="ORF">SRO942_LOCUS12550</name>
</gene>
<evidence type="ECO:0000256" key="3">
    <source>
        <dbReference type="ARBA" id="ARBA00022989"/>
    </source>
</evidence>
<name>A0A814F268_9BILA</name>
<dbReference type="EMBL" id="CAJOBC010002760">
    <property type="protein sequence ID" value="CAF3749912.1"/>
    <property type="molecule type" value="Genomic_DNA"/>
</dbReference>
<dbReference type="Proteomes" id="UP000681722">
    <property type="component" value="Unassembled WGS sequence"/>
</dbReference>
<keyword evidence="7" id="KW-0732">Signal</keyword>
<dbReference type="OrthoDB" id="9990906at2759"/>
<feature type="transmembrane region" description="Helical" evidence="6">
    <location>
        <begin position="349"/>
        <end position="371"/>
    </location>
</feature>
<comment type="subcellular location">
    <subcellularLocation>
        <location evidence="1">Membrane</location>
    </subcellularLocation>
</comment>
<feature type="transmembrane region" description="Helical" evidence="6">
    <location>
        <begin position="191"/>
        <end position="210"/>
    </location>
</feature>
<dbReference type="InterPro" id="IPR000276">
    <property type="entry name" value="GPCR_Rhodpsn"/>
</dbReference>
<keyword evidence="3 6" id="KW-1133">Transmembrane helix</keyword>
<feature type="chain" id="PRO_5035600316" description="G-protein coupled receptors family 1 profile domain-containing protein" evidence="7">
    <location>
        <begin position="17"/>
        <end position="596"/>
    </location>
</feature>
<feature type="signal peptide" evidence="7">
    <location>
        <begin position="1"/>
        <end position="16"/>
    </location>
</feature>
<dbReference type="Pfam" id="PF00001">
    <property type="entry name" value="7tm_1"/>
    <property type="match status" value="1"/>
</dbReference>
<feature type="transmembrane region" description="Helical" evidence="6">
    <location>
        <begin position="105"/>
        <end position="124"/>
    </location>
</feature>
<feature type="transmembrane region" description="Helical" evidence="6">
    <location>
        <begin position="73"/>
        <end position="93"/>
    </location>
</feature>
<keyword evidence="2 6" id="KW-0812">Transmembrane</keyword>
<sequence>MLLVLIIRNIIQSIMTSLTTATAEIVTQILFYNTYNKNSSNYSASVIGDPNFKCIQRRLYSTFYVLIKQLNPIYLRFLIVPSILLNILCLIVLSRPHLSKKSTTICYLRALAVFDMLCISLKFFRMELNYQSAEKGHNIFLLTSPFCKVLYVLLSASISIDMWIIALMSLDKLIAVRYPLKSTILLTQKRAFISCVIVTFVMLCLNLYFIKTADIKLSNKRKYCTLITESILIDMITASFLPIGIITCTNTYIAIVLHNSTKKTLTWNETTRLTVASIDAGSIKYNNLKKYRTFFKKRKSSIDLEKNTTLNQQQRHSSSVARTSSQYDSGEHRNSTNVLKRTSTQVTRMLLAVTSSLIILNIPNTLFFLLIKIYDPRLVLHDPHTEHPHRELLLRNCGLITDRDLNIYKFGIYSSLLQNILGDLPHVVNFFIYCIAGKKFRLIFKTEVLLFFQKTHILHKKDTGKWRISTPGLGNVSQQIGAKHAPSISTIARDSYYYNQIGHSRRSVPYAETKLLNNMDENNEQEQRQQTAIIRTTVDKKRRYLSAENFLTYSKNMRNKRSISINGKISFLSTPDLSRNGNNDSCINTLNNNKDL</sequence>
<dbReference type="PROSITE" id="PS50262">
    <property type="entry name" value="G_PROTEIN_RECEP_F1_2"/>
    <property type="match status" value="1"/>
</dbReference>
<evidence type="ECO:0000256" key="2">
    <source>
        <dbReference type="ARBA" id="ARBA00022692"/>
    </source>
</evidence>
<dbReference type="PRINTS" id="PR00237">
    <property type="entry name" value="GPCRRHODOPSN"/>
</dbReference>
<keyword evidence="4 6" id="KW-0472">Membrane</keyword>
<dbReference type="GO" id="GO:0004930">
    <property type="term" value="F:G protein-coupled receptor activity"/>
    <property type="evidence" value="ECO:0007669"/>
    <property type="project" value="InterPro"/>
</dbReference>
<evidence type="ECO:0000313" key="9">
    <source>
        <dbReference type="EMBL" id="CAF0977117.1"/>
    </source>
</evidence>
<evidence type="ECO:0000256" key="6">
    <source>
        <dbReference type="SAM" id="Phobius"/>
    </source>
</evidence>
<evidence type="ECO:0000256" key="7">
    <source>
        <dbReference type="SAM" id="SignalP"/>
    </source>
</evidence>
<evidence type="ECO:0000313" key="11">
    <source>
        <dbReference type="Proteomes" id="UP000663829"/>
    </source>
</evidence>
<dbReference type="Gene3D" id="1.20.1070.10">
    <property type="entry name" value="Rhodopsin 7-helix transmembrane proteins"/>
    <property type="match status" value="1"/>
</dbReference>
<dbReference type="Proteomes" id="UP000663829">
    <property type="component" value="Unassembled WGS sequence"/>
</dbReference>
<organism evidence="9 11">
    <name type="scientific">Didymodactylos carnosus</name>
    <dbReference type="NCBI Taxonomy" id="1234261"/>
    <lineage>
        <taxon>Eukaryota</taxon>
        <taxon>Metazoa</taxon>
        <taxon>Spiralia</taxon>
        <taxon>Gnathifera</taxon>
        <taxon>Rotifera</taxon>
        <taxon>Eurotatoria</taxon>
        <taxon>Bdelloidea</taxon>
        <taxon>Philodinida</taxon>
        <taxon>Philodinidae</taxon>
        <taxon>Didymodactylos</taxon>
    </lineage>
</organism>
<reference evidence="9" key="1">
    <citation type="submission" date="2021-02" db="EMBL/GenBank/DDBJ databases">
        <authorList>
            <person name="Nowell W R."/>
        </authorList>
    </citation>
    <scope>NUCLEOTIDE SEQUENCE</scope>
</reference>
<evidence type="ECO:0000259" key="8">
    <source>
        <dbReference type="PROSITE" id="PS50262"/>
    </source>
</evidence>
<evidence type="ECO:0000256" key="4">
    <source>
        <dbReference type="ARBA" id="ARBA00023136"/>
    </source>
</evidence>
<dbReference type="InterPro" id="IPR052954">
    <property type="entry name" value="GPCR-Ligand_Int"/>
</dbReference>
<feature type="compositionally biased region" description="Polar residues" evidence="5">
    <location>
        <begin position="307"/>
        <end position="328"/>
    </location>
</feature>
<evidence type="ECO:0000256" key="5">
    <source>
        <dbReference type="SAM" id="MobiDB-lite"/>
    </source>
</evidence>
<feature type="domain" description="G-protein coupled receptors family 1 profile" evidence="8">
    <location>
        <begin position="85"/>
        <end position="433"/>
    </location>
</feature>
<evidence type="ECO:0000313" key="10">
    <source>
        <dbReference type="EMBL" id="CAF3749912.1"/>
    </source>
</evidence>
<comment type="caution">
    <text evidence="9">The sequence shown here is derived from an EMBL/GenBank/DDBJ whole genome shotgun (WGS) entry which is preliminary data.</text>
</comment>
<proteinExistence type="predicted"/>
<keyword evidence="11" id="KW-1185">Reference proteome</keyword>
<feature type="region of interest" description="Disordered" evidence="5">
    <location>
        <begin position="307"/>
        <end position="336"/>
    </location>
</feature>
<dbReference type="InterPro" id="IPR017452">
    <property type="entry name" value="GPCR_Rhodpsn_7TM"/>
</dbReference>
<dbReference type="PANTHER" id="PTHR46641:SF18">
    <property type="entry name" value="G-PROTEIN COUPLED RECEPTORS FAMILY 1 PROFILE DOMAIN-CONTAINING PROTEIN"/>
    <property type="match status" value="1"/>
</dbReference>
<dbReference type="SUPFAM" id="SSF81321">
    <property type="entry name" value="Family A G protein-coupled receptor-like"/>
    <property type="match status" value="1"/>
</dbReference>
<dbReference type="AlphaFoldDB" id="A0A814F268"/>
<feature type="transmembrane region" description="Helical" evidence="6">
    <location>
        <begin position="230"/>
        <end position="257"/>
    </location>
</feature>
<dbReference type="PANTHER" id="PTHR46641">
    <property type="entry name" value="FMRFAMIDE RECEPTOR-RELATED"/>
    <property type="match status" value="1"/>
</dbReference>